<reference evidence="4 6" key="3">
    <citation type="submission" date="2020-04" db="EMBL/GenBank/DDBJ databases">
        <authorList>
            <person name="Hogendoorn C."/>
        </authorList>
    </citation>
    <scope>NUCLEOTIDE SEQUENCE [LARGE SCALE GENOMIC DNA]</scope>
    <source>
        <strain evidence="4">COOX1</strain>
    </source>
</reference>
<gene>
    <name evidence="4" type="ORF">COOX1_0723</name>
    <name evidence="3" type="ORF">CVV65_03015</name>
</gene>
<evidence type="ECO:0000256" key="2">
    <source>
        <dbReference type="ARBA" id="ARBA00023134"/>
    </source>
</evidence>
<dbReference type="PANTHER" id="PTHR34784:SF1">
    <property type="entry name" value="50S RIBOSOMAL PROTEIN L34"/>
    <property type="match status" value="1"/>
</dbReference>
<proteinExistence type="predicted"/>
<evidence type="ECO:0000313" key="5">
    <source>
        <dbReference type="Proteomes" id="UP000231932"/>
    </source>
</evidence>
<dbReference type="KEGG" id="kyr:CVV65_03015"/>
<dbReference type="InterPro" id="IPR011719">
    <property type="entry name" value="CHP02058"/>
</dbReference>
<keyword evidence="2" id="KW-0342">GTP-binding</keyword>
<dbReference type="OrthoDB" id="6165729at2"/>
<sequence length="122" mass="13120">MKVIFIQYGMGVDLHGQDVTTASIRAVRDAIHRNSMPGLRGVIPSGDLKDMIVRVKLGVPIDPAQVDTERVRAEFPYGRVEIQAVPGGLATTSGVMLTEQGDRNDLAYIVVAAVEVGFEEGV</sequence>
<evidence type="ECO:0000256" key="1">
    <source>
        <dbReference type="ARBA" id="ARBA00022741"/>
    </source>
</evidence>
<dbReference type="GO" id="GO:0005525">
    <property type="term" value="F:GTP binding"/>
    <property type="evidence" value="ECO:0007669"/>
    <property type="project" value="UniProtKB-KW"/>
</dbReference>
<dbReference type="Pfam" id="PF09585">
    <property type="entry name" value="Lin0512_fam"/>
    <property type="match status" value="1"/>
</dbReference>
<dbReference type="RefSeq" id="WP_100666880.1">
    <property type="nucleotide sequence ID" value="NZ_CP024955.1"/>
</dbReference>
<dbReference type="Gene3D" id="3.30.1330.20">
    <property type="entry name" value="Tubulin/FtsZ, C-terminal domain"/>
    <property type="match status" value="1"/>
</dbReference>
<name>A0A2K8N5G2_9BACL</name>
<dbReference type="EMBL" id="CP024955">
    <property type="protein sequence ID" value="ATY84047.1"/>
    <property type="molecule type" value="Genomic_DNA"/>
</dbReference>
<dbReference type="NCBIfam" id="TIGR02058">
    <property type="entry name" value="lin0512_fam"/>
    <property type="match status" value="1"/>
</dbReference>
<keyword evidence="1" id="KW-0547">Nucleotide-binding</keyword>
<evidence type="ECO:0000313" key="6">
    <source>
        <dbReference type="Proteomes" id="UP000502196"/>
    </source>
</evidence>
<dbReference type="AlphaFoldDB" id="A0A2K8N5G2"/>
<dbReference type="EMBL" id="LR792683">
    <property type="protein sequence ID" value="CAB3391059.1"/>
    <property type="molecule type" value="Genomic_DNA"/>
</dbReference>
<accession>A0A2K8N5G2</accession>
<dbReference type="PANTHER" id="PTHR34784">
    <property type="entry name" value="50S RIBOSOMAL PROTEIN L34"/>
    <property type="match status" value="1"/>
</dbReference>
<organism evidence="3 5">
    <name type="scientific">Kyrpidia spormannii</name>
    <dbReference type="NCBI Taxonomy" id="2055160"/>
    <lineage>
        <taxon>Bacteria</taxon>
        <taxon>Bacillati</taxon>
        <taxon>Bacillota</taxon>
        <taxon>Bacilli</taxon>
        <taxon>Bacillales</taxon>
        <taxon>Alicyclobacillaceae</taxon>
        <taxon>Kyrpidia</taxon>
    </lineage>
</organism>
<reference evidence="5" key="1">
    <citation type="submission" date="2017-11" db="EMBL/GenBank/DDBJ databases">
        <title>Complete Genome Sequence of Kyrpidia sp. Strain EA-1, a thermophilic, hydrogen-oxidizing Bacterium, isolated from the Azores.</title>
        <authorList>
            <person name="Reiner J.E."/>
            <person name="Lapp C.J."/>
            <person name="Bunk B."/>
            <person name="Gescher J."/>
        </authorList>
    </citation>
    <scope>NUCLEOTIDE SEQUENCE [LARGE SCALE GENOMIC DNA]</scope>
    <source>
        <strain evidence="5">EA-1</strain>
    </source>
</reference>
<dbReference type="InterPro" id="IPR037103">
    <property type="entry name" value="Tubulin/FtsZ-like_C"/>
</dbReference>
<reference evidence="3" key="2">
    <citation type="journal article" date="2018" name="Genome Announc.">
        <title>Complete Genome Sequence of Kyrpidia sp. Strain EA-1, a Thermophilic Knallgas Bacterium, Isolated from the Azores.</title>
        <authorList>
            <person name="Reiner J.E."/>
            <person name="Lapp C.J."/>
            <person name="Bunk B."/>
            <person name="Sproer C."/>
            <person name="Overmann J."/>
            <person name="Gescher J."/>
        </authorList>
    </citation>
    <scope>NUCLEOTIDE SEQUENCE</scope>
    <source>
        <strain evidence="3">EA-1</strain>
    </source>
</reference>
<dbReference type="Proteomes" id="UP000502196">
    <property type="component" value="Chromosome"/>
</dbReference>
<evidence type="ECO:0008006" key="7">
    <source>
        <dbReference type="Google" id="ProtNLM"/>
    </source>
</evidence>
<protein>
    <recommendedName>
        <fullName evidence="7">Lin0512 family protein</fullName>
    </recommendedName>
</protein>
<evidence type="ECO:0000313" key="3">
    <source>
        <dbReference type="EMBL" id="ATY84047.1"/>
    </source>
</evidence>
<dbReference type="Proteomes" id="UP000231932">
    <property type="component" value="Chromosome"/>
</dbReference>
<keyword evidence="5" id="KW-1185">Reference proteome</keyword>
<evidence type="ECO:0000313" key="4">
    <source>
        <dbReference type="EMBL" id="CAB3391059.1"/>
    </source>
</evidence>